<feature type="region of interest" description="Disordered" evidence="1">
    <location>
        <begin position="426"/>
        <end position="445"/>
    </location>
</feature>
<dbReference type="InterPro" id="IPR006059">
    <property type="entry name" value="SBP"/>
</dbReference>
<keyword evidence="4" id="KW-1185">Reference proteome</keyword>
<dbReference type="RefSeq" id="WP_344732773.1">
    <property type="nucleotide sequence ID" value="NZ_BAAAZH010000012.1"/>
</dbReference>
<dbReference type="PROSITE" id="PS51257">
    <property type="entry name" value="PROKAR_LIPOPROTEIN"/>
    <property type="match status" value="1"/>
</dbReference>
<reference evidence="4" key="1">
    <citation type="journal article" date="2019" name="Int. J. Syst. Evol. Microbiol.">
        <title>The Global Catalogue of Microorganisms (GCM) 10K type strain sequencing project: providing services to taxonomists for standard genome sequencing and annotation.</title>
        <authorList>
            <consortium name="The Broad Institute Genomics Platform"/>
            <consortium name="The Broad Institute Genome Sequencing Center for Infectious Disease"/>
            <person name="Wu L."/>
            <person name="Ma J."/>
        </authorList>
    </citation>
    <scope>NUCLEOTIDE SEQUENCE [LARGE SCALE GENOMIC DNA]</scope>
    <source>
        <strain evidence="4">JCM 16703</strain>
    </source>
</reference>
<organism evidence="3 4">
    <name type="scientific">Nocardioides fonticola</name>
    <dbReference type="NCBI Taxonomy" id="450363"/>
    <lineage>
        <taxon>Bacteria</taxon>
        <taxon>Bacillati</taxon>
        <taxon>Actinomycetota</taxon>
        <taxon>Actinomycetes</taxon>
        <taxon>Propionibacteriales</taxon>
        <taxon>Nocardioidaceae</taxon>
        <taxon>Nocardioides</taxon>
    </lineage>
</organism>
<proteinExistence type="predicted"/>
<sequence>MRTTRSRLSAVAVTALLATLAACGNSADGPSDSDAAPVDGPISGEITVWTWDGAPGADAMDALAAGFEKETGVKVVSKVVSRDDYKAQAQLALNSGEDIDVLGVQPGQFATEVQAKMRPVSEYADELAGGLEGYSPLTIEQSKKLYGGDEIYSVPFGSTGSAVCFYNADILDKVGVEPPATWDDVKALTTALEAKDPGVLTLVKPSGGDTWFEDEFVLTMVGQTDPGFFDSVRYDGGAWNTDSYVAALKRYGELYADGTLQRSALDLGYTDAMDAFNTGKAAIVCNGSWEAGLLKKSFREDNGIKASEVGVIPVPADDAADRSARSFLDITWGIPQNADNAAAAAAFISYATQGDGVDLWADNLGFIPAAAGWSLDSSVLGDDQLAQEGFSTIQELINNPSSDRNNLSSLSAEVGKYIEEVAQGRMDAQDAADKGQKDLESGLYS</sequence>
<evidence type="ECO:0008006" key="5">
    <source>
        <dbReference type="Google" id="ProtNLM"/>
    </source>
</evidence>
<dbReference type="SUPFAM" id="SSF53850">
    <property type="entry name" value="Periplasmic binding protein-like II"/>
    <property type="match status" value="1"/>
</dbReference>
<protein>
    <recommendedName>
        <fullName evidence="5">Carbohydrate ABC transporter substrate-binding protein (CUT1 family)</fullName>
    </recommendedName>
</protein>
<dbReference type="PANTHER" id="PTHR43649">
    <property type="entry name" value="ARABINOSE-BINDING PROTEIN-RELATED"/>
    <property type="match status" value="1"/>
</dbReference>
<feature type="compositionally biased region" description="Basic and acidic residues" evidence="1">
    <location>
        <begin position="427"/>
        <end position="445"/>
    </location>
</feature>
<evidence type="ECO:0000256" key="2">
    <source>
        <dbReference type="SAM" id="SignalP"/>
    </source>
</evidence>
<feature type="chain" id="PRO_5045866993" description="Carbohydrate ABC transporter substrate-binding protein (CUT1 family)" evidence="2">
    <location>
        <begin position="28"/>
        <end position="445"/>
    </location>
</feature>
<accession>A0ABP7XI53</accession>
<evidence type="ECO:0000256" key="1">
    <source>
        <dbReference type="SAM" id="MobiDB-lite"/>
    </source>
</evidence>
<dbReference type="Proteomes" id="UP001501495">
    <property type="component" value="Unassembled WGS sequence"/>
</dbReference>
<evidence type="ECO:0000313" key="3">
    <source>
        <dbReference type="EMBL" id="GAA4116302.1"/>
    </source>
</evidence>
<evidence type="ECO:0000313" key="4">
    <source>
        <dbReference type="Proteomes" id="UP001501495"/>
    </source>
</evidence>
<comment type="caution">
    <text evidence="3">The sequence shown here is derived from an EMBL/GenBank/DDBJ whole genome shotgun (WGS) entry which is preliminary data.</text>
</comment>
<dbReference type="Gene3D" id="3.40.190.10">
    <property type="entry name" value="Periplasmic binding protein-like II"/>
    <property type="match status" value="1"/>
</dbReference>
<dbReference type="EMBL" id="BAAAZH010000012">
    <property type="protein sequence ID" value="GAA4116302.1"/>
    <property type="molecule type" value="Genomic_DNA"/>
</dbReference>
<gene>
    <name evidence="3" type="ORF">GCM10022215_15870</name>
</gene>
<dbReference type="Pfam" id="PF01547">
    <property type="entry name" value="SBP_bac_1"/>
    <property type="match status" value="1"/>
</dbReference>
<keyword evidence="2" id="KW-0732">Signal</keyword>
<dbReference type="PANTHER" id="PTHR43649:SF17">
    <property type="entry name" value="ABC TRANSPORTER SOLUTE BINDING PROTEIN-SUGAR TRANSPORT"/>
    <property type="match status" value="1"/>
</dbReference>
<feature type="signal peptide" evidence="2">
    <location>
        <begin position="1"/>
        <end position="27"/>
    </location>
</feature>
<name>A0ABP7XI53_9ACTN</name>
<dbReference type="InterPro" id="IPR050490">
    <property type="entry name" value="Bact_solute-bd_prot1"/>
</dbReference>